<dbReference type="Gene3D" id="3.90.79.10">
    <property type="entry name" value="Nucleoside Triphosphate Pyrophosphohydrolase"/>
    <property type="match status" value="1"/>
</dbReference>
<dbReference type="Pfam" id="PF00293">
    <property type="entry name" value="NUDIX"/>
    <property type="match status" value="1"/>
</dbReference>
<evidence type="ECO:0000256" key="1">
    <source>
        <dbReference type="ARBA" id="ARBA00001936"/>
    </source>
</evidence>
<evidence type="ECO:0000259" key="8">
    <source>
        <dbReference type="PROSITE" id="PS51462"/>
    </source>
</evidence>
<organism evidence="9 10">
    <name type="scientific">Dendrothele bispora (strain CBS 962.96)</name>
    <dbReference type="NCBI Taxonomy" id="1314807"/>
    <lineage>
        <taxon>Eukaryota</taxon>
        <taxon>Fungi</taxon>
        <taxon>Dikarya</taxon>
        <taxon>Basidiomycota</taxon>
        <taxon>Agaricomycotina</taxon>
        <taxon>Agaricomycetes</taxon>
        <taxon>Agaricomycetidae</taxon>
        <taxon>Agaricales</taxon>
        <taxon>Agaricales incertae sedis</taxon>
        <taxon>Dendrothele</taxon>
    </lineage>
</organism>
<evidence type="ECO:0000313" key="10">
    <source>
        <dbReference type="Proteomes" id="UP000297245"/>
    </source>
</evidence>
<name>A0A4S8MMN5_DENBC</name>
<protein>
    <recommendedName>
        <fullName evidence="8">Nudix hydrolase domain-containing protein</fullName>
    </recommendedName>
</protein>
<dbReference type="GO" id="GO:0046872">
    <property type="term" value="F:metal ion binding"/>
    <property type="evidence" value="ECO:0007669"/>
    <property type="project" value="UniProtKB-KW"/>
</dbReference>
<proteinExistence type="predicted"/>
<evidence type="ECO:0000313" key="9">
    <source>
        <dbReference type="EMBL" id="THV03524.1"/>
    </source>
</evidence>
<evidence type="ECO:0000256" key="6">
    <source>
        <dbReference type="ARBA" id="ARBA00023211"/>
    </source>
</evidence>
<comment type="cofactor">
    <cofactor evidence="1">
        <name>Mn(2+)</name>
        <dbReference type="ChEBI" id="CHEBI:29035"/>
    </cofactor>
</comment>
<evidence type="ECO:0000256" key="5">
    <source>
        <dbReference type="ARBA" id="ARBA00022842"/>
    </source>
</evidence>
<dbReference type="OrthoDB" id="1695362at2759"/>
<reference evidence="9 10" key="1">
    <citation type="journal article" date="2019" name="Nat. Ecol. Evol.">
        <title>Megaphylogeny resolves global patterns of mushroom evolution.</title>
        <authorList>
            <person name="Varga T."/>
            <person name="Krizsan K."/>
            <person name="Foldi C."/>
            <person name="Dima B."/>
            <person name="Sanchez-Garcia M."/>
            <person name="Sanchez-Ramirez S."/>
            <person name="Szollosi G.J."/>
            <person name="Szarkandi J.G."/>
            <person name="Papp V."/>
            <person name="Albert L."/>
            <person name="Andreopoulos W."/>
            <person name="Angelini C."/>
            <person name="Antonin V."/>
            <person name="Barry K.W."/>
            <person name="Bougher N.L."/>
            <person name="Buchanan P."/>
            <person name="Buyck B."/>
            <person name="Bense V."/>
            <person name="Catcheside P."/>
            <person name="Chovatia M."/>
            <person name="Cooper J."/>
            <person name="Damon W."/>
            <person name="Desjardin D."/>
            <person name="Finy P."/>
            <person name="Geml J."/>
            <person name="Haridas S."/>
            <person name="Hughes K."/>
            <person name="Justo A."/>
            <person name="Karasinski D."/>
            <person name="Kautmanova I."/>
            <person name="Kiss B."/>
            <person name="Kocsube S."/>
            <person name="Kotiranta H."/>
            <person name="LaButti K.M."/>
            <person name="Lechner B.E."/>
            <person name="Liimatainen K."/>
            <person name="Lipzen A."/>
            <person name="Lukacs Z."/>
            <person name="Mihaltcheva S."/>
            <person name="Morgado L.N."/>
            <person name="Niskanen T."/>
            <person name="Noordeloos M.E."/>
            <person name="Ohm R.A."/>
            <person name="Ortiz-Santana B."/>
            <person name="Ovrebo C."/>
            <person name="Racz N."/>
            <person name="Riley R."/>
            <person name="Savchenko A."/>
            <person name="Shiryaev A."/>
            <person name="Soop K."/>
            <person name="Spirin V."/>
            <person name="Szebenyi C."/>
            <person name="Tomsovsky M."/>
            <person name="Tulloss R.E."/>
            <person name="Uehling J."/>
            <person name="Grigoriev I.V."/>
            <person name="Vagvolgyi C."/>
            <person name="Papp T."/>
            <person name="Martin F.M."/>
            <person name="Miettinen O."/>
            <person name="Hibbett D.S."/>
            <person name="Nagy L.G."/>
        </authorList>
    </citation>
    <scope>NUCLEOTIDE SEQUENCE [LARGE SCALE GENOMIC DNA]</scope>
    <source>
        <strain evidence="9 10">CBS 962.96</strain>
    </source>
</reference>
<keyword evidence="3" id="KW-0479">Metal-binding</keyword>
<comment type="cofactor">
    <cofactor evidence="2">
        <name>Mg(2+)</name>
        <dbReference type="ChEBI" id="CHEBI:18420"/>
    </cofactor>
</comment>
<dbReference type="PANTHER" id="PTHR12318:SF0">
    <property type="entry name" value="ACYL-COENZYME A DIPHOSPHATASE NUDT19"/>
    <property type="match status" value="1"/>
</dbReference>
<dbReference type="Proteomes" id="UP000297245">
    <property type="component" value="Unassembled WGS sequence"/>
</dbReference>
<evidence type="ECO:0000256" key="4">
    <source>
        <dbReference type="ARBA" id="ARBA00022801"/>
    </source>
</evidence>
<evidence type="ECO:0000256" key="2">
    <source>
        <dbReference type="ARBA" id="ARBA00001946"/>
    </source>
</evidence>
<dbReference type="PROSITE" id="PS51462">
    <property type="entry name" value="NUDIX"/>
    <property type="match status" value="1"/>
</dbReference>
<dbReference type="InterPro" id="IPR039121">
    <property type="entry name" value="NUDT19"/>
</dbReference>
<dbReference type="CDD" id="cd18870">
    <property type="entry name" value="NUDIX_AcylCoAdiphos_Nudt19"/>
    <property type="match status" value="1"/>
</dbReference>
<keyword evidence="4" id="KW-0378">Hydrolase</keyword>
<feature type="compositionally biased region" description="Polar residues" evidence="7">
    <location>
        <begin position="1"/>
        <end position="14"/>
    </location>
</feature>
<dbReference type="InterPro" id="IPR000086">
    <property type="entry name" value="NUDIX_hydrolase_dom"/>
</dbReference>
<evidence type="ECO:0000256" key="3">
    <source>
        <dbReference type="ARBA" id="ARBA00022723"/>
    </source>
</evidence>
<feature type="domain" description="Nudix hydrolase" evidence="8">
    <location>
        <begin position="25"/>
        <end position="215"/>
    </location>
</feature>
<dbReference type="AlphaFoldDB" id="A0A4S8MMN5"/>
<keyword evidence="6" id="KW-0464">Manganese</keyword>
<dbReference type="InterPro" id="IPR015797">
    <property type="entry name" value="NUDIX_hydrolase-like_dom_sf"/>
</dbReference>
<evidence type="ECO:0000256" key="7">
    <source>
        <dbReference type="SAM" id="MobiDB-lite"/>
    </source>
</evidence>
<dbReference type="GO" id="GO:0005739">
    <property type="term" value="C:mitochondrion"/>
    <property type="evidence" value="ECO:0007669"/>
    <property type="project" value="TreeGrafter"/>
</dbReference>
<dbReference type="SUPFAM" id="SSF55811">
    <property type="entry name" value="Nudix"/>
    <property type="match status" value="1"/>
</dbReference>
<sequence>MSRTQTGAVSTSTKAGGAKPTKDQVPRPSASLVIINDKDEVLMVQRTLQASAYAGVTVFPGGNYDPKQDSSIKMTAIRETFEESGLLIARPISSSSSQKMPSDAELDRARHEIHSNRMLFKDFLDQHGLELDVDSLIPFTEWVTPPDYPRRFHTRFFVTFLPAASSTGFKSGDKRERIPKPDGSQEVVTTRFLHPSVAFSENRASKITFMPPQIYILATIQDVFSTFPDRTTQHAKIRELSGGLFGKMVINPRKMDANANGRGDAVLTYEGDETRGGKKGRLHRSEVKVGKGGVSTVALRRNFDIFTEIESDWFNNSLEEQEGNKAKL</sequence>
<gene>
    <name evidence="9" type="ORF">K435DRAFT_651163</name>
</gene>
<feature type="region of interest" description="Disordered" evidence="7">
    <location>
        <begin position="1"/>
        <end position="27"/>
    </location>
</feature>
<dbReference type="PANTHER" id="PTHR12318">
    <property type="entry name" value="TESTOSTERONE-REGULATED PROTEIN RP2"/>
    <property type="match status" value="1"/>
</dbReference>
<dbReference type="GO" id="GO:0016818">
    <property type="term" value="F:hydrolase activity, acting on acid anhydrides, in phosphorus-containing anhydrides"/>
    <property type="evidence" value="ECO:0007669"/>
    <property type="project" value="InterPro"/>
</dbReference>
<keyword evidence="10" id="KW-1185">Reference proteome</keyword>
<dbReference type="EMBL" id="ML179066">
    <property type="protein sequence ID" value="THV03524.1"/>
    <property type="molecule type" value="Genomic_DNA"/>
</dbReference>
<accession>A0A4S8MMN5</accession>
<keyword evidence="5" id="KW-0460">Magnesium</keyword>